<feature type="region of interest" description="Disordered" evidence="1">
    <location>
        <begin position="1"/>
        <end position="74"/>
    </location>
</feature>
<reference evidence="2" key="1">
    <citation type="journal article" date="2007" name="PLoS ONE">
        <title>The first genome sequence of an elite grapevine cultivar (Pinot noir Vitis vinifera L.): coping with a highly heterozygous genome.</title>
        <authorList>
            <person name="Velasco R."/>
            <person name="Zharkikh A."/>
            <person name="Troggio M."/>
            <person name="Cartwright D.A."/>
            <person name="Cestaro A."/>
            <person name="Pruss D."/>
            <person name="Pindo M."/>
            <person name="FitzGerald L.M."/>
            <person name="Vezzulli S."/>
            <person name="Reid J."/>
            <person name="Malacarne G."/>
            <person name="Iliev D."/>
            <person name="Coppola G."/>
            <person name="Wardell B."/>
            <person name="Micheletti D."/>
            <person name="Macalma T."/>
            <person name="Facci M."/>
            <person name="Mitchell J.T."/>
            <person name="Perazzolli M."/>
            <person name="Eldredge G."/>
            <person name="Gatto P."/>
            <person name="Oyzerski R."/>
            <person name="Moretto M."/>
            <person name="Gutin N."/>
            <person name="Stefanini M."/>
            <person name="Chen Y."/>
            <person name="Segala C."/>
            <person name="Davenport C."/>
            <person name="Dematte L."/>
            <person name="Mraz A."/>
            <person name="Battilana J."/>
            <person name="Stormo K."/>
            <person name="Costa F."/>
            <person name="Tao Q."/>
            <person name="Si-Ammour A."/>
            <person name="Harkins T."/>
            <person name="Lackey A."/>
            <person name="Perbost C."/>
            <person name="Taillon B."/>
            <person name="Stella A."/>
            <person name="Solovyev V."/>
            <person name="Fawcett J.A."/>
            <person name="Sterck L."/>
            <person name="Vandepoele K."/>
            <person name="Grando S.M."/>
            <person name="Toppo S."/>
            <person name="Moser C."/>
            <person name="Lanchbury J."/>
            <person name="Bogden R."/>
            <person name="Skolnick M."/>
            <person name="Sgaramella V."/>
            <person name="Bhatnagar S.K."/>
            <person name="Fontana P."/>
            <person name="Gutin A."/>
            <person name="Van de Peer Y."/>
            <person name="Salamini F."/>
            <person name="Viola R."/>
        </authorList>
    </citation>
    <scope>NUCLEOTIDE SEQUENCE</scope>
</reference>
<evidence type="ECO:0000256" key="1">
    <source>
        <dbReference type="SAM" id="MobiDB-lite"/>
    </source>
</evidence>
<proteinExistence type="predicted"/>
<gene>
    <name evidence="2" type="ORF">VITISV_018490</name>
</gene>
<feature type="compositionally biased region" description="Basic and acidic residues" evidence="1">
    <location>
        <begin position="15"/>
        <end position="30"/>
    </location>
</feature>
<organism evidence="2">
    <name type="scientific">Vitis vinifera</name>
    <name type="common">Grape</name>
    <dbReference type="NCBI Taxonomy" id="29760"/>
    <lineage>
        <taxon>Eukaryota</taxon>
        <taxon>Viridiplantae</taxon>
        <taxon>Streptophyta</taxon>
        <taxon>Embryophyta</taxon>
        <taxon>Tracheophyta</taxon>
        <taxon>Spermatophyta</taxon>
        <taxon>Magnoliopsida</taxon>
        <taxon>eudicotyledons</taxon>
        <taxon>Gunneridae</taxon>
        <taxon>Pentapetalae</taxon>
        <taxon>rosids</taxon>
        <taxon>Vitales</taxon>
        <taxon>Vitaceae</taxon>
        <taxon>Viteae</taxon>
        <taxon>Vitis</taxon>
    </lineage>
</organism>
<dbReference type="AlphaFoldDB" id="A5BLW6"/>
<evidence type="ECO:0000313" key="2">
    <source>
        <dbReference type="EMBL" id="CAN79079.1"/>
    </source>
</evidence>
<accession>A5BLW6</accession>
<protein>
    <submittedName>
        <fullName evidence="2">Uncharacterized protein</fullName>
    </submittedName>
</protein>
<sequence length="108" mass="11479">MTAYGAMPGAPAGPEHPEIPHPEHPEEPHPIEIPADMRAPAPIVPSTETIPEVAPSASPATQRTLPVIPSISEPPPSFEPRIVISISEYKGLCYTLQALTTSQSILTQ</sequence>
<dbReference type="EMBL" id="AM463999">
    <property type="protein sequence ID" value="CAN79079.1"/>
    <property type="molecule type" value="Genomic_DNA"/>
</dbReference>
<name>A5BLW6_VITVI</name>